<dbReference type="SMART" id="SM00465">
    <property type="entry name" value="GIYc"/>
    <property type="match status" value="1"/>
</dbReference>
<evidence type="ECO:0000256" key="2">
    <source>
        <dbReference type="SAM" id="MobiDB-lite"/>
    </source>
</evidence>
<evidence type="ECO:0000313" key="5">
    <source>
        <dbReference type="Proteomes" id="UP001236652"/>
    </source>
</evidence>
<reference evidence="4 5" key="1">
    <citation type="submission" date="2023-05" db="EMBL/GenBank/DDBJ databases">
        <title>Comparative genomics reveals the evidence of polycyclic aromatic hydrocarbons degradation in moderately halophilic genus Pontibacillus.</title>
        <authorList>
            <person name="Yang H."/>
            <person name="Qian Z."/>
        </authorList>
    </citation>
    <scope>NUCLEOTIDE SEQUENCE [LARGE SCALE GENOMIC DNA]</scope>
    <source>
        <strain evidence="5">HN14</strain>
    </source>
</reference>
<dbReference type="Pfam" id="PF01541">
    <property type="entry name" value="GIY-YIG"/>
    <property type="match status" value="1"/>
</dbReference>
<name>A0ABY8V0M3_9BACI</name>
<dbReference type="InterPro" id="IPR050190">
    <property type="entry name" value="UPF0213_domain"/>
</dbReference>
<accession>A0ABY8V0M3</accession>
<dbReference type="CDD" id="cd10456">
    <property type="entry name" value="GIY-YIG_UPF0213"/>
    <property type="match status" value="1"/>
</dbReference>
<comment type="similarity">
    <text evidence="1">Belongs to the UPF0213 family.</text>
</comment>
<evidence type="ECO:0000259" key="3">
    <source>
        <dbReference type="PROSITE" id="PS50164"/>
    </source>
</evidence>
<keyword evidence="5" id="KW-1185">Reference proteome</keyword>
<gene>
    <name evidence="4" type="ORF">QNI29_00270</name>
</gene>
<proteinExistence type="inferred from homology"/>
<dbReference type="SUPFAM" id="SSF82771">
    <property type="entry name" value="GIY-YIG endonuclease"/>
    <property type="match status" value="1"/>
</dbReference>
<feature type="domain" description="GIY-YIG" evidence="3">
    <location>
        <begin position="4"/>
        <end position="79"/>
    </location>
</feature>
<evidence type="ECO:0000256" key="1">
    <source>
        <dbReference type="ARBA" id="ARBA00007435"/>
    </source>
</evidence>
<feature type="region of interest" description="Disordered" evidence="2">
    <location>
        <begin position="78"/>
        <end position="100"/>
    </location>
</feature>
<dbReference type="InterPro" id="IPR035901">
    <property type="entry name" value="GIY-YIG_endonuc_sf"/>
</dbReference>
<dbReference type="EMBL" id="CP126446">
    <property type="protein sequence ID" value="WIF98185.1"/>
    <property type="molecule type" value="Genomic_DNA"/>
</dbReference>
<organism evidence="4 5">
    <name type="scientific">Pontibacillus chungwhensis</name>
    <dbReference type="NCBI Taxonomy" id="265426"/>
    <lineage>
        <taxon>Bacteria</taxon>
        <taxon>Bacillati</taxon>
        <taxon>Bacillota</taxon>
        <taxon>Bacilli</taxon>
        <taxon>Bacillales</taxon>
        <taxon>Bacillaceae</taxon>
        <taxon>Pontibacillus</taxon>
    </lineage>
</organism>
<dbReference type="InterPro" id="IPR000305">
    <property type="entry name" value="GIY-YIG_endonuc"/>
</dbReference>
<sequence>MENNEHTVYMLRCKDNTIYTGYTNHLENRLRMHEEGKGAKYTRGRGPFTLLYCASFSSKREALREEYRIKQLTRIQKERLINSDQKGMADHEDSKKLSKS</sequence>
<evidence type="ECO:0000313" key="4">
    <source>
        <dbReference type="EMBL" id="WIF98185.1"/>
    </source>
</evidence>
<dbReference type="PANTHER" id="PTHR34477:SF1">
    <property type="entry name" value="UPF0213 PROTEIN YHBQ"/>
    <property type="match status" value="1"/>
</dbReference>
<protein>
    <submittedName>
        <fullName evidence="4">GIY-YIG nuclease family protein</fullName>
    </submittedName>
</protein>
<dbReference type="Proteomes" id="UP001236652">
    <property type="component" value="Chromosome"/>
</dbReference>
<dbReference type="Gene3D" id="3.40.1440.10">
    <property type="entry name" value="GIY-YIG endonuclease"/>
    <property type="match status" value="1"/>
</dbReference>
<dbReference type="PROSITE" id="PS50164">
    <property type="entry name" value="GIY_YIG"/>
    <property type="match status" value="1"/>
</dbReference>
<dbReference type="PANTHER" id="PTHR34477">
    <property type="entry name" value="UPF0213 PROTEIN YHBQ"/>
    <property type="match status" value="1"/>
</dbReference>
<dbReference type="RefSeq" id="WP_231419864.1">
    <property type="nucleotide sequence ID" value="NZ_CP126446.1"/>
</dbReference>